<reference evidence="1 3" key="1">
    <citation type="journal article" date="2014" name="BMC Genomics">
        <title>Unusual genome complexity in Lactobacillus salivarius JCM1046.</title>
        <authorList>
            <person name="Raftis E.J."/>
            <person name="Forde B.M."/>
            <person name="Claesson M.J."/>
            <person name="O'Toole P.W."/>
        </authorList>
    </citation>
    <scope>NUCLEOTIDE SEQUENCE [LARGE SCALE GENOMIC DNA]</scope>
    <source>
        <strain evidence="1 3">JCM1046</strain>
    </source>
</reference>
<dbReference type="SUPFAM" id="SSF50814">
    <property type="entry name" value="Lipocalins"/>
    <property type="match status" value="1"/>
</dbReference>
<organism evidence="1 3">
    <name type="scientific">Ligilactobacillus salivarius</name>
    <dbReference type="NCBI Taxonomy" id="1624"/>
    <lineage>
        <taxon>Bacteria</taxon>
        <taxon>Bacillati</taxon>
        <taxon>Bacillota</taxon>
        <taxon>Bacilli</taxon>
        <taxon>Lactobacillales</taxon>
        <taxon>Lactobacillaceae</taxon>
        <taxon>Ligilactobacillus</taxon>
    </lineage>
</organism>
<evidence type="ECO:0008006" key="5">
    <source>
        <dbReference type="Google" id="ProtNLM"/>
    </source>
</evidence>
<dbReference type="Gene3D" id="2.40.128.20">
    <property type="match status" value="1"/>
</dbReference>
<dbReference type="Proteomes" id="UP000029488">
    <property type="component" value="Chromosome"/>
</dbReference>
<dbReference type="EMBL" id="CP007646">
    <property type="protein sequence ID" value="AIR10065.1"/>
    <property type="molecule type" value="Genomic_DNA"/>
</dbReference>
<dbReference type="RefSeq" id="WP_034983750.1">
    <property type="nucleotide sequence ID" value="NZ_CP007646.1"/>
</dbReference>
<accession>A0A089QBC9</accession>
<proteinExistence type="predicted"/>
<name>A0A089QBC9_9LACO</name>
<evidence type="ECO:0000313" key="2">
    <source>
        <dbReference type="EMBL" id="ARU19844.1"/>
    </source>
</evidence>
<dbReference type="KEGG" id="lsj:LSJ_0324"/>
<dbReference type="AlphaFoldDB" id="A0A089QBC9"/>
<dbReference type="EMBL" id="CP020858">
    <property type="protein sequence ID" value="ARU19844.1"/>
    <property type="molecule type" value="Genomic_DNA"/>
</dbReference>
<gene>
    <name evidence="2" type="ORF">B7R82_07685</name>
    <name evidence="1" type="ORF">LSJ_0324</name>
</gene>
<protein>
    <recommendedName>
        <fullName evidence="5">DUF1934 domain-containing protein</fullName>
    </recommendedName>
</protein>
<dbReference type="Proteomes" id="UP000195378">
    <property type="component" value="Chromosome"/>
</dbReference>
<evidence type="ECO:0000313" key="3">
    <source>
        <dbReference type="Proteomes" id="UP000029488"/>
    </source>
</evidence>
<dbReference type="InterPro" id="IPR012674">
    <property type="entry name" value="Calycin"/>
</dbReference>
<evidence type="ECO:0000313" key="4">
    <source>
        <dbReference type="Proteomes" id="UP000195378"/>
    </source>
</evidence>
<evidence type="ECO:0000313" key="1">
    <source>
        <dbReference type="EMBL" id="AIR10065.1"/>
    </source>
</evidence>
<dbReference type="InterPro" id="IPR015231">
    <property type="entry name" value="DUF1934"/>
</dbReference>
<reference evidence="2 4" key="2">
    <citation type="submission" date="2017-04" db="EMBL/GenBank/DDBJ databases">
        <title>Complete genome sequence of Lactobacillus salivarius ZLS006, a probiotic strain isolated from healthy piglet.</title>
        <authorList>
            <person name="Zhang D."/>
        </authorList>
    </citation>
    <scope>NUCLEOTIDE SEQUENCE [LARGE SCALE GENOMIC DNA]</scope>
    <source>
        <strain evidence="2 4">ZLS006</strain>
    </source>
</reference>
<dbReference type="Pfam" id="PF09148">
    <property type="entry name" value="DUF1934"/>
    <property type="match status" value="1"/>
</dbReference>
<sequence>MELKNGTPIVVKVETICKQDGEVSKYTETFNGQYVKMGSNIYLRYQEKHDQHEDATVTFKITDDGEVQLNRQQGEMKMRLYFAGQKRVSTTYKTPYGVIPIETLTNKINITKKDRPISAKVEVDYLLYSQEKIVGEYKIRLQFTA</sequence>